<feature type="region of interest" description="Disordered" evidence="1">
    <location>
        <begin position="1"/>
        <end position="20"/>
    </location>
</feature>
<evidence type="ECO:0000259" key="2">
    <source>
        <dbReference type="Pfam" id="PF00884"/>
    </source>
</evidence>
<evidence type="ECO:0000313" key="4">
    <source>
        <dbReference type="Proteomes" id="UP000721844"/>
    </source>
</evidence>
<dbReference type="RefSeq" id="WP_227309012.1">
    <property type="nucleotide sequence ID" value="NZ_JAESVA010000007.1"/>
</dbReference>
<name>A0A963Z5T3_9PROT</name>
<evidence type="ECO:0000256" key="1">
    <source>
        <dbReference type="SAM" id="MobiDB-lite"/>
    </source>
</evidence>
<dbReference type="Proteomes" id="UP000721844">
    <property type="component" value="Unassembled WGS sequence"/>
</dbReference>
<accession>A0A963Z5T3</accession>
<dbReference type="InterPro" id="IPR000917">
    <property type="entry name" value="Sulfatase_N"/>
</dbReference>
<dbReference type="EMBL" id="JAESVA010000007">
    <property type="protein sequence ID" value="MCB8882353.1"/>
    <property type="molecule type" value="Genomic_DNA"/>
</dbReference>
<sequence>MDQRNDEPEQPKGVGRRTVLGGFGAGLGAASLSALPRSAAAQTPAATSTSASADPFPASRNTPLGRPYNVILITTDEEAFHLRPAEGFTTPARAELQQRGTTFLNHYIGSAMCTPSRGVIYSGQPPQVNGVFDQMETGYVPSLRTDRPSMGTVFRQLGYHTAYFGKFELLSDIVVANPAVNYSEALAAYGFQTFSSDGDKVGAPDQGYETDIYTASEAVRWMRTHGQTLNENGIPWLLVVSFISPHDIMYADVNQPGQIVQKSQTGAVLTPPPSNAAFTTRWKFPPSPSALEPLDKPGRPPAQLAYNTGWSAWLGEIPQDATAMWQDYYNFYLNLIRDNDCTLQIVLDAISELNLWSTTAVVRTADHGELGGSHGGLRGKGPLPYEQETHVPMVVVHPEYAGGRSCKAITSHIDLLTTLAGLTNAEPSQRAAALAGLPGRDFSSVLKAPEQASLTAIREGALFNYVGLWTVDSTYMTKTAWELNKAQYVPPFGALRPAMTPRGFLSFCFDGRYKFARYYAPGNFNTPTTFEDLVGNNDLELYDLESDPDEMINLAVKADANRELIMYHNELLNRLIAREVGDNDGSFLPAAVRKS</sequence>
<dbReference type="Gene3D" id="3.40.720.10">
    <property type="entry name" value="Alkaline Phosphatase, subunit A"/>
    <property type="match status" value="1"/>
</dbReference>
<keyword evidence="3" id="KW-0378">Hydrolase</keyword>
<dbReference type="PANTHER" id="PTHR46615:SF1">
    <property type="entry name" value="ARYLSULFATASE K"/>
    <property type="match status" value="1"/>
</dbReference>
<dbReference type="PROSITE" id="PS51318">
    <property type="entry name" value="TAT"/>
    <property type="match status" value="1"/>
</dbReference>
<feature type="domain" description="Sulfatase N-terminal" evidence="2">
    <location>
        <begin position="69"/>
        <end position="424"/>
    </location>
</feature>
<organism evidence="3 4">
    <name type="scientific">Acidisoma cellulosilyticum</name>
    <dbReference type="NCBI Taxonomy" id="2802395"/>
    <lineage>
        <taxon>Bacteria</taxon>
        <taxon>Pseudomonadati</taxon>
        <taxon>Pseudomonadota</taxon>
        <taxon>Alphaproteobacteria</taxon>
        <taxon>Acetobacterales</taxon>
        <taxon>Acidocellaceae</taxon>
        <taxon>Acidisoma</taxon>
    </lineage>
</organism>
<keyword evidence="4" id="KW-1185">Reference proteome</keyword>
<dbReference type="Pfam" id="PF00884">
    <property type="entry name" value="Sulfatase"/>
    <property type="match status" value="1"/>
</dbReference>
<proteinExistence type="predicted"/>
<dbReference type="GO" id="GO:0004065">
    <property type="term" value="F:arylsulfatase activity"/>
    <property type="evidence" value="ECO:0007669"/>
    <property type="project" value="TreeGrafter"/>
</dbReference>
<feature type="compositionally biased region" description="Basic and acidic residues" evidence="1">
    <location>
        <begin position="1"/>
        <end position="10"/>
    </location>
</feature>
<dbReference type="InterPro" id="IPR017850">
    <property type="entry name" value="Alkaline_phosphatase_core_sf"/>
</dbReference>
<dbReference type="SUPFAM" id="SSF53649">
    <property type="entry name" value="Alkaline phosphatase-like"/>
    <property type="match status" value="1"/>
</dbReference>
<comment type="caution">
    <text evidence="3">The sequence shown here is derived from an EMBL/GenBank/DDBJ whole genome shotgun (WGS) entry which is preliminary data.</text>
</comment>
<dbReference type="InterPro" id="IPR051849">
    <property type="entry name" value="GAG-degrading_sulfatase"/>
</dbReference>
<dbReference type="AlphaFoldDB" id="A0A963Z5T3"/>
<evidence type="ECO:0000313" key="3">
    <source>
        <dbReference type="EMBL" id="MCB8882353.1"/>
    </source>
</evidence>
<gene>
    <name evidence="3" type="ORF">ACELLULO517_19050</name>
</gene>
<dbReference type="InterPro" id="IPR006311">
    <property type="entry name" value="TAT_signal"/>
</dbReference>
<dbReference type="PANTHER" id="PTHR46615">
    <property type="entry name" value="ARYLSULFATASE K"/>
    <property type="match status" value="1"/>
</dbReference>
<protein>
    <submittedName>
        <fullName evidence="3">Sulfatase-like hydrolase/transferase</fullName>
    </submittedName>
</protein>
<feature type="region of interest" description="Disordered" evidence="1">
    <location>
        <begin position="41"/>
        <end position="61"/>
    </location>
</feature>
<reference evidence="3 4" key="1">
    <citation type="journal article" date="2021" name="Microorganisms">
        <title>Acidisoma silvae sp. nov. and Acidisomacellulosilytica sp. nov., Two Acidophilic Bacteria Isolated from Decaying Wood, Hydrolyzing Cellulose and Producing Poly-3-hydroxybutyrate.</title>
        <authorList>
            <person name="Mieszkin S."/>
            <person name="Pouder E."/>
            <person name="Uroz S."/>
            <person name="Simon-Colin C."/>
            <person name="Alain K."/>
        </authorList>
    </citation>
    <scope>NUCLEOTIDE SEQUENCE [LARGE SCALE GENOMIC DNA]</scope>
    <source>
        <strain evidence="3 4">HW T5.17</strain>
    </source>
</reference>
<dbReference type="GO" id="GO:0015024">
    <property type="term" value="F:glucuronate-2-sulfatase activity"/>
    <property type="evidence" value="ECO:0007669"/>
    <property type="project" value="TreeGrafter"/>
</dbReference>
<feature type="compositionally biased region" description="Low complexity" evidence="1">
    <location>
        <begin position="41"/>
        <end position="59"/>
    </location>
</feature>